<name>A0A543KRC6_9MICO</name>
<dbReference type="InterPro" id="IPR001647">
    <property type="entry name" value="HTH_TetR"/>
</dbReference>
<dbReference type="OrthoDB" id="4542604at2"/>
<protein>
    <submittedName>
        <fullName evidence="5">TetR family transcriptional regulator</fullName>
    </submittedName>
</protein>
<dbReference type="PANTHER" id="PTHR30055">
    <property type="entry name" value="HTH-TYPE TRANSCRIPTIONAL REGULATOR RUTR"/>
    <property type="match status" value="1"/>
</dbReference>
<dbReference type="PROSITE" id="PS50977">
    <property type="entry name" value="HTH_TETR_2"/>
    <property type="match status" value="1"/>
</dbReference>
<keyword evidence="6" id="KW-1185">Reference proteome</keyword>
<dbReference type="Gene3D" id="1.10.357.10">
    <property type="entry name" value="Tetracycline Repressor, domain 2"/>
    <property type="match status" value="1"/>
</dbReference>
<evidence type="ECO:0000256" key="1">
    <source>
        <dbReference type="ARBA" id="ARBA00023125"/>
    </source>
</evidence>
<dbReference type="InterPro" id="IPR045823">
    <property type="entry name" value="TetR_C_32"/>
</dbReference>
<dbReference type="PANTHER" id="PTHR30055:SF226">
    <property type="entry name" value="HTH-TYPE TRANSCRIPTIONAL REGULATOR PKSA"/>
    <property type="match status" value="1"/>
</dbReference>
<dbReference type="InterPro" id="IPR050109">
    <property type="entry name" value="HTH-type_TetR-like_transc_reg"/>
</dbReference>
<dbReference type="Proteomes" id="UP000315133">
    <property type="component" value="Unassembled WGS sequence"/>
</dbReference>
<dbReference type="AlphaFoldDB" id="A0A543KRC6"/>
<gene>
    <name evidence="5" type="ORF">FB476_2550</name>
</gene>
<comment type="caution">
    <text evidence="5">The sequence shown here is derived from an EMBL/GenBank/DDBJ whole genome shotgun (WGS) entry which is preliminary data.</text>
</comment>
<dbReference type="InterPro" id="IPR036271">
    <property type="entry name" value="Tet_transcr_reg_TetR-rel_C_sf"/>
</dbReference>
<feature type="compositionally biased region" description="Pro residues" evidence="3">
    <location>
        <begin position="1"/>
        <end position="12"/>
    </location>
</feature>
<sequence length="231" mass="24922">MAPVLPPAPGVAPGPVRDGRDVRWEAHRTRRRRQLVEAALRAIRKHGAGVGMDEIAAEGSTSKTVLYRHLGDRAGLYRAVVAAVDETILGDLAEAAAGGRDVVERIGQMVRSYLELVERDPEIYRFVVTRPLETQEGADGDPVDHITDRIAEQLAETLREHLDTTADPAAALHAQVWAHGIVGMVRNVSDHWLASRSTGEDHPGADEVAAAVVALLRPALTPTDTTPGGRR</sequence>
<reference evidence="5 6" key="1">
    <citation type="submission" date="2019-06" db="EMBL/GenBank/DDBJ databases">
        <title>Sequencing the genomes of 1000 actinobacteria strains.</title>
        <authorList>
            <person name="Klenk H.-P."/>
        </authorList>
    </citation>
    <scope>NUCLEOTIDE SEQUENCE [LARGE SCALE GENOMIC DNA]</scope>
    <source>
        <strain evidence="5 6">DSM 12362</strain>
    </source>
</reference>
<evidence type="ECO:0000313" key="6">
    <source>
        <dbReference type="Proteomes" id="UP000315133"/>
    </source>
</evidence>
<proteinExistence type="predicted"/>
<dbReference type="SUPFAM" id="SSF48498">
    <property type="entry name" value="Tetracyclin repressor-like, C-terminal domain"/>
    <property type="match status" value="1"/>
</dbReference>
<feature type="domain" description="HTH tetR-type" evidence="4">
    <location>
        <begin position="29"/>
        <end position="88"/>
    </location>
</feature>
<evidence type="ECO:0000256" key="2">
    <source>
        <dbReference type="PROSITE-ProRule" id="PRU00335"/>
    </source>
</evidence>
<evidence type="ECO:0000313" key="5">
    <source>
        <dbReference type="EMBL" id="TQM97628.1"/>
    </source>
</evidence>
<evidence type="ECO:0000256" key="3">
    <source>
        <dbReference type="SAM" id="MobiDB-lite"/>
    </source>
</evidence>
<accession>A0A543KRC6</accession>
<dbReference type="Pfam" id="PF19344">
    <property type="entry name" value="TetR_C_32"/>
    <property type="match status" value="1"/>
</dbReference>
<dbReference type="EMBL" id="VFPU01000001">
    <property type="protein sequence ID" value="TQM97628.1"/>
    <property type="molecule type" value="Genomic_DNA"/>
</dbReference>
<evidence type="ECO:0000259" key="4">
    <source>
        <dbReference type="PROSITE" id="PS50977"/>
    </source>
</evidence>
<dbReference type="GO" id="GO:0003700">
    <property type="term" value="F:DNA-binding transcription factor activity"/>
    <property type="evidence" value="ECO:0007669"/>
    <property type="project" value="TreeGrafter"/>
</dbReference>
<keyword evidence="1 2" id="KW-0238">DNA-binding</keyword>
<feature type="DNA-binding region" description="H-T-H motif" evidence="2">
    <location>
        <begin position="51"/>
        <end position="70"/>
    </location>
</feature>
<dbReference type="RefSeq" id="WP_141819329.1">
    <property type="nucleotide sequence ID" value="NZ_BAAAIL010000001.1"/>
</dbReference>
<dbReference type="Pfam" id="PF00440">
    <property type="entry name" value="TetR_N"/>
    <property type="match status" value="1"/>
</dbReference>
<dbReference type="GO" id="GO:0000976">
    <property type="term" value="F:transcription cis-regulatory region binding"/>
    <property type="evidence" value="ECO:0007669"/>
    <property type="project" value="TreeGrafter"/>
</dbReference>
<feature type="region of interest" description="Disordered" evidence="3">
    <location>
        <begin position="1"/>
        <end position="20"/>
    </location>
</feature>
<dbReference type="SUPFAM" id="SSF46689">
    <property type="entry name" value="Homeodomain-like"/>
    <property type="match status" value="1"/>
</dbReference>
<dbReference type="InterPro" id="IPR009057">
    <property type="entry name" value="Homeodomain-like_sf"/>
</dbReference>
<organism evidence="5 6">
    <name type="scientific">Ornithinimicrobium humiphilum</name>
    <dbReference type="NCBI Taxonomy" id="125288"/>
    <lineage>
        <taxon>Bacteria</taxon>
        <taxon>Bacillati</taxon>
        <taxon>Actinomycetota</taxon>
        <taxon>Actinomycetes</taxon>
        <taxon>Micrococcales</taxon>
        <taxon>Ornithinimicrobiaceae</taxon>
        <taxon>Ornithinimicrobium</taxon>
    </lineage>
</organism>